<sequence length="261" mass="27976">MLSSVSPHGASAIYPDLQDRKVIISGGASGIGEGLVRAFVAQGAQVAFVDIQDEAGAGLVRELAPDARHTPLYRHLDLTDLDALKTTLDEMIAALGGVDVLVNNAANDDRHAVEDVTPAFWEERMNVNLRHQFFAAQAVIPAMKAAGGGSIINFGSISWHLALPDLILYQTAKAAIAGLTRSLARDLGRDNIRVNTVVPGNVQTPRQEKWYTPEGEAEIVAAQCLSGRIQPADVAALVLFLSSQGARMCTGHDYWIDAGWR</sequence>
<keyword evidence="2" id="KW-0560">Oxidoreductase</keyword>
<dbReference type="PRINTS" id="PR00080">
    <property type="entry name" value="SDRFAMILY"/>
</dbReference>
<proteinExistence type="inferred from homology"/>
<dbReference type="RefSeq" id="WP_244019348.1">
    <property type="nucleotide sequence ID" value="NZ_JALHLF010000026.1"/>
</dbReference>
<dbReference type="PRINTS" id="PR00081">
    <property type="entry name" value="GDHRDH"/>
</dbReference>
<name>A0ABT0BCP1_9SPHN</name>
<comment type="caution">
    <text evidence="3">The sequence shown here is derived from an EMBL/GenBank/DDBJ whole genome shotgun (WGS) entry which is preliminary data.</text>
</comment>
<reference evidence="3" key="1">
    <citation type="submission" date="2022-03" db="EMBL/GenBank/DDBJ databases">
        <title>Identification of a novel bacterium isolated from mangrove sediments.</title>
        <authorList>
            <person name="Pan X."/>
        </authorList>
    </citation>
    <scope>NUCLEOTIDE SEQUENCE</scope>
    <source>
        <strain evidence="3">B1949</strain>
    </source>
</reference>
<dbReference type="Gene3D" id="3.40.50.720">
    <property type="entry name" value="NAD(P)-binding Rossmann-like Domain"/>
    <property type="match status" value="1"/>
</dbReference>
<dbReference type="EMBL" id="JALHLF010000026">
    <property type="protein sequence ID" value="MCJ2182824.1"/>
    <property type="molecule type" value="Genomic_DNA"/>
</dbReference>
<keyword evidence="4" id="KW-1185">Reference proteome</keyword>
<dbReference type="InterPro" id="IPR036291">
    <property type="entry name" value="NAD(P)-bd_dom_sf"/>
</dbReference>
<evidence type="ECO:0000256" key="1">
    <source>
        <dbReference type="ARBA" id="ARBA00006484"/>
    </source>
</evidence>
<dbReference type="Pfam" id="PF13561">
    <property type="entry name" value="adh_short_C2"/>
    <property type="match status" value="1"/>
</dbReference>
<protein>
    <submittedName>
        <fullName evidence="3">SDR family oxidoreductase</fullName>
    </submittedName>
</protein>
<dbReference type="SUPFAM" id="SSF51735">
    <property type="entry name" value="NAD(P)-binding Rossmann-fold domains"/>
    <property type="match status" value="1"/>
</dbReference>
<dbReference type="PANTHER" id="PTHR43639">
    <property type="entry name" value="OXIDOREDUCTASE, SHORT-CHAIN DEHYDROGENASE/REDUCTASE FAMILY (AFU_ORTHOLOGUE AFUA_5G02870)"/>
    <property type="match status" value="1"/>
</dbReference>
<dbReference type="CDD" id="cd05233">
    <property type="entry name" value="SDR_c"/>
    <property type="match status" value="1"/>
</dbReference>
<dbReference type="InterPro" id="IPR002347">
    <property type="entry name" value="SDR_fam"/>
</dbReference>
<dbReference type="PANTHER" id="PTHR43639:SF1">
    <property type="entry name" value="SHORT-CHAIN DEHYDROGENASE_REDUCTASE FAMILY PROTEIN"/>
    <property type="match status" value="1"/>
</dbReference>
<organism evidence="3 4">
    <name type="scientific">Novosphingobium organovorum</name>
    <dbReference type="NCBI Taxonomy" id="2930092"/>
    <lineage>
        <taxon>Bacteria</taxon>
        <taxon>Pseudomonadati</taxon>
        <taxon>Pseudomonadota</taxon>
        <taxon>Alphaproteobacteria</taxon>
        <taxon>Sphingomonadales</taxon>
        <taxon>Sphingomonadaceae</taxon>
        <taxon>Novosphingobium</taxon>
    </lineage>
</organism>
<evidence type="ECO:0000313" key="3">
    <source>
        <dbReference type="EMBL" id="MCJ2182824.1"/>
    </source>
</evidence>
<comment type="similarity">
    <text evidence="1">Belongs to the short-chain dehydrogenases/reductases (SDR) family.</text>
</comment>
<gene>
    <name evidence="3" type="ORF">MTR62_08985</name>
</gene>
<evidence type="ECO:0000313" key="4">
    <source>
        <dbReference type="Proteomes" id="UP001162881"/>
    </source>
</evidence>
<dbReference type="Proteomes" id="UP001162881">
    <property type="component" value="Unassembled WGS sequence"/>
</dbReference>
<accession>A0ABT0BCP1</accession>
<evidence type="ECO:0000256" key="2">
    <source>
        <dbReference type="ARBA" id="ARBA00023002"/>
    </source>
</evidence>